<name>A0A931DKU4_9ACTN</name>
<organism evidence="4 5">
    <name type="scientific">Actinomadura viridis</name>
    <dbReference type="NCBI Taxonomy" id="58110"/>
    <lineage>
        <taxon>Bacteria</taxon>
        <taxon>Bacillati</taxon>
        <taxon>Actinomycetota</taxon>
        <taxon>Actinomycetes</taxon>
        <taxon>Streptosporangiales</taxon>
        <taxon>Thermomonosporaceae</taxon>
        <taxon>Actinomadura</taxon>
    </lineage>
</organism>
<dbReference type="SUPFAM" id="SSF51735">
    <property type="entry name" value="NAD(P)-binding Rossmann-fold domains"/>
    <property type="match status" value="1"/>
</dbReference>
<evidence type="ECO:0000259" key="3">
    <source>
        <dbReference type="Pfam" id="PF02826"/>
    </source>
</evidence>
<reference evidence="4" key="1">
    <citation type="submission" date="2020-11" db="EMBL/GenBank/DDBJ databases">
        <title>Sequencing the genomes of 1000 actinobacteria strains.</title>
        <authorList>
            <person name="Klenk H.-P."/>
        </authorList>
    </citation>
    <scope>NUCLEOTIDE SEQUENCE</scope>
    <source>
        <strain evidence="4">DSM 43175</strain>
    </source>
</reference>
<dbReference type="Pfam" id="PF02826">
    <property type="entry name" value="2-Hacid_dh_C"/>
    <property type="match status" value="1"/>
</dbReference>
<dbReference type="Proteomes" id="UP000614047">
    <property type="component" value="Unassembled WGS sequence"/>
</dbReference>
<dbReference type="PANTHER" id="PTHR10996:SF178">
    <property type="entry name" value="2-HYDROXYACID DEHYDROGENASE YGL185C-RELATED"/>
    <property type="match status" value="1"/>
</dbReference>
<dbReference type="AlphaFoldDB" id="A0A931DKU4"/>
<dbReference type="GO" id="GO:0030267">
    <property type="term" value="F:glyoxylate reductase (NADPH) activity"/>
    <property type="evidence" value="ECO:0007669"/>
    <property type="project" value="TreeGrafter"/>
</dbReference>
<dbReference type="GO" id="GO:0051287">
    <property type="term" value="F:NAD binding"/>
    <property type="evidence" value="ECO:0007669"/>
    <property type="project" value="InterPro"/>
</dbReference>
<dbReference type="InterPro" id="IPR050223">
    <property type="entry name" value="D-isomer_2-hydroxyacid_DH"/>
</dbReference>
<dbReference type="GO" id="GO:0005829">
    <property type="term" value="C:cytosol"/>
    <property type="evidence" value="ECO:0007669"/>
    <property type="project" value="TreeGrafter"/>
</dbReference>
<dbReference type="RefSeq" id="WP_197015167.1">
    <property type="nucleotide sequence ID" value="NZ_BAABES010000018.1"/>
</dbReference>
<dbReference type="Gene3D" id="3.40.50.720">
    <property type="entry name" value="NAD(P)-binding Rossmann-like Domain"/>
    <property type="match status" value="2"/>
</dbReference>
<dbReference type="SUPFAM" id="SSF52283">
    <property type="entry name" value="Formate/glycerate dehydrogenase catalytic domain-like"/>
    <property type="match status" value="1"/>
</dbReference>
<dbReference type="InterPro" id="IPR036291">
    <property type="entry name" value="NAD(P)-bd_dom_sf"/>
</dbReference>
<comment type="caution">
    <text evidence="4">The sequence shown here is derived from an EMBL/GenBank/DDBJ whole genome shotgun (WGS) entry which is preliminary data.</text>
</comment>
<dbReference type="EMBL" id="JADOUA010000001">
    <property type="protein sequence ID" value="MBG6093059.1"/>
    <property type="molecule type" value="Genomic_DNA"/>
</dbReference>
<keyword evidence="5" id="KW-1185">Reference proteome</keyword>
<accession>A0A931DKU4</accession>
<keyword evidence="1 4" id="KW-0560">Oxidoreductase</keyword>
<dbReference type="InterPro" id="IPR006140">
    <property type="entry name" value="D-isomer_DH_NAD-bd"/>
</dbReference>
<evidence type="ECO:0000313" key="5">
    <source>
        <dbReference type="Proteomes" id="UP000614047"/>
    </source>
</evidence>
<evidence type="ECO:0000256" key="2">
    <source>
        <dbReference type="ARBA" id="ARBA00023027"/>
    </source>
</evidence>
<feature type="domain" description="D-isomer specific 2-hydroxyacid dehydrogenase NAD-binding" evidence="3">
    <location>
        <begin position="120"/>
        <end position="298"/>
    </location>
</feature>
<dbReference type="GO" id="GO:0016618">
    <property type="term" value="F:hydroxypyruvate reductase [NAD(P)H] activity"/>
    <property type="evidence" value="ECO:0007669"/>
    <property type="project" value="TreeGrafter"/>
</dbReference>
<protein>
    <submittedName>
        <fullName evidence="4">D-3-phosphoglycerate dehydrogenase</fullName>
        <ecNumber evidence="4">1.1.1.95</ecNumber>
    </submittedName>
</protein>
<evidence type="ECO:0000313" key="4">
    <source>
        <dbReference type="EMBL" id="MBG6093059.1"/>
    </source>
</evidence>
<sequence length="342" mass="36543">MGADRILLVSDDFGREVSVTESALARLRALGPVEHLPESAGVDRVLDALRDRTALVVAGWATRMPRLTAERLDGLPRLSFVGCGQDNRWRFIDPGDALERGITPVDASGSMGWAVAEFGLGLILSCLRRIPAHHAEVAAGGWFDGWADDTGIDRELRGSRVGIVGMGEIGRALATMLRPFGCDVDVWSSYLGEEEAARLGVRPRPVHEIAGSADVLVVATQPRRYTAGIVDRAALEALRPGAVVVLLGRASTVDFGALVERASAGDITVGIDVWDEEPAAPGHPLRGLPNVVHTPHVAGRLRSANQRILGAVVDDLERLRSGGAPRWAVSAQRARRIAAGRR</sequence>
<dbReference type="PANTHER" id="PTHR10996">
    <property type="entry name" value="2-HYDROXYACID DEHYDROGENASE-RELATED"/>
    <property type="match status" value="1"/>
</dbReference>
<proteinExistence type="predicted"/>
<dbReference type="EC" id="1.1.1.95" evidence="4"/>
<gene>
    <name evidence="4" type="ORF">IW256_007172</name>
</gene>
<keyword evidence="2" id="KW-0520">NAD</keyword>
<evidence type="ECO:0000256" key="1">
    <source>
        <dbReference type="ARBA" id="ARBA00023002"/>
    </source>
</evidence>
<dbReference type="GO" id="GO:0004617">
    <property type="term" value="F:phosphoglycerate dehydrogenase activity"/>
    <property type="evidence" value="ECO:0007669"/>
    <property type="project" value="UniProtKB-EC"/>
</dbReference>